<feature type="compositionally biased region" description="Basic residues" evidence="1">
    <location>
        <begin position="209"/>
        <end position="219"/>
    </location>
</feature>
<sequence length="321" mass="36816">MVSFAADPPGEGRPRRYYAFKDCDVPLDQFVLQRLKMGTRQQIENYPGMVLPMGAGYTLNHAGEVQKNIFRWACFNENFTSVGPNANLGDARTSMSKETWFTFTDCRYRYKGGTWGVFRGVWARAGQSDPREPRSKRTREKLQDVGGRLQGRAPLWLWDEAHSSKMPVLGRGLSISPPASPPTARGSGRLRRHDHEGLKEYQYYSYAKPRKPSLPIHRKSNLDQRPSIPYRSNRRRRNYVEDDESEELRPELNSAACSDFASTSEYMTDYQSYGSDSVVTSGDERLRSISRSGVEKEKSRRHDPPLERDSSSRLEYRTPRA</sequence>
<protein>
    <submittedName>
        <fullName evidence="2">Uncharacterized protein</fullName>
    </submittedName>
</protein>
<name>A0AAJ0AAW6_9PEZI</name>
<accession>A0AAJ0AAW6</accession>
<feature type="compositionally biased region" description="Basic and acidic residues" evidence="1">
    <location>
        <begin position="129"/>
        <end position="143"/>
    </location>
</feature>
<feature type="region of interest" description="Disordered" evidence="1">
    <location>
        <begin position="273"/>
        <end position="321"/>
    </location>
</feature>
<dbReference type="Proteomes" id="UP001224890">
    <property type="component" value="Unassembled WGS sequence"/>
</dbReference>
<reference evidence="2" key="1">
    <citation type="submission" date="2021-06" db="EMBL/GenBank/DDBJ databases">
        <title>Comparative genomics, transcriptomics and evolutionary studies reveal genomic signatures of adaptation to plant cell wall in hemibiotrophic fungi.</title>
        <authorList>
            <consortium name="DOE Joint Genome Institute"/>
            <person name="Baroncelli R."/>
            <person name="Diaz J.F."/>
            <person name="Benocci T."/>
            <person name="Peng M."/>
            <person name="Battaglia E."/>
            <person name="Haridas S."/>
            <person name="Andreopoulos W."/>
            <person name="Labutti K."/>
            <person name="Pangilinan J."/>
            <person name="Floch G.L."/>
            <person name="Makela M.R."/>
            <person name="Henrissat B."/>
            <person name="Grigoriev I.V."/>
            <person name="Crouch J.A."/>
            <person name="De Vries R.P."/>
            <person name="Sukno S.A."/>
            <person name="Thon M.R."/>
        </authorList>
    </citation>
    <scope>NUCLEOTIDE SEQUENCE</scope>
    <source>
        <strain evidence="2">CBS 193.32</strain>
    </source>
</reference>
<evidence type="ECO:0000313" key="3">
    <source>
        <dbReference type="Proteomes" id="UP001224890"/>
    </source>
</evidence>
<dbReference type="AlphaFoldDB" id="A0AAJ0AAW6"/>
<feature type="region of interest" description="Disordered" evidence="1">
    <location>
        <begin position="209"/>
        <end position="252"/>
    </location>
</feature>
<proteinExistence type="predicted"/>
<feature type="region of interest" description="Disordered" evidence="1">
    <location>
        <begin position="126"/>
        <end position="145"/>
    </location>
</feature>
<evidence type="ECO:0000313" key="2">
    <source>
        <dbReference type="EMBL" id="KAK1657670.1"/>
    </source>
</evidence>
<keyword evidence="3" id="KW-1185">Reference proteome</keyword>
<comment type="caution">
    <text evidence="2">The sequence shown here is derived from an EMBL/GenBank/DDBJ whole genome shotgun (WGS) entry which is preliminary data.</text>
</comment>
<dbReference type="EMBL" id="JAHMHR010000087">
    <property type="protein sequence ID" value="KAK1657670.1"/>
    <property type="molecule type" value="Genomic_DNA"/>
</dbReference>
<gene>
    <name evidence="2" type="ORF">BDP55DRAFT_760991</name>
</gene>
<dbReference type="GeneID" id="85465386"/>
<feature type="compositionally biased region" description="Basic and acidic residues" evidence="1">
    <location>
        <begin position="282"/>
        <end position="321"/>
    </location>
</feature>
<evidence type="ECO:0000256" key="1">
    <source>
        <dbReference type="SAM" id="MobiDB-lite"/>
    </source>
</evidence>
<feature type="region of interest" description="Disordered" evidence="1">
    <location>
        <begin position="169"/>
        <end position="194"/>
    </location>
</feature>
<organism evidence="2 3">
    <name type="scientific">Colletotrichum godetiae</name>
    <dbReference type="NCBI Taxonomy" id="1209918"/>
    <lineage>
        <taxon>Eukaryota</taxon>
        <taxon>Fungi</taxon>
        <taxon>Dikarya</taxon>
        <taxon>Ascomycota</taxon>
        <taxon>Pezizomycotina</taxon>
        <taxon>Sordariomycetes</taxon>
        <taxon>Hypocreomycetidae</taxon>
        <taxon>Glomerellales</taxon>
        <taxon>Glomerellaceae</taxon>
        <taxon>Colletotrichum</taxon>
        <taxon>Colletotrichum acutatum species complex</taxon>
    </lineage>
</organism>
<dbReference type="RefSeq" id="XP_060422434.1">
    <property type="nucleotide sequence ID" value="XM_060580860.1"/>
</dbReference>